<keyword evidence="4" id="KW-0694">RNA-binding</keyword>
<comment type="caution">
    <text evidence="5">The sequence shown here is derived from an EMBL/GenBank/DDBJ whole genome shotgun (WGS) entry which is preliminary data.</text>
</comment>
<organism evidence="5 6">
    <name type="scientific">Candidatus Acutalibacter pullicola</name>
    <dbReference type="NCBI Taxonomy" id="2838417"/>
    <lineage>
        <taxon>Bacteria</taxon>
        <taxon>Bacillati</taxon>
        <taxon>Bacillota</taxon>
        <taxon>Clostridia</taxon>
        <taxon>Eubacteriales</taxon>
        <taxon>Acutalibacteraceae</taxon>
        <taxon>Acutalibacter</taxon>
    </lineage>
</organism>
<dbReference type="EC" id="3.1.1.96" evidence="4"/>
<dbReference type="GO" id="GO:0019478">
    <property type="term" value="P:D-amino acid catabolic process"/>
    <property type="evidence" value="ECO:0007669"/>
    <property type="project" value="UniProtKB-UniRule"/>
</dbReference>
<comment type="subcellular location">
    <subcellularLocation>
        <location evidence="4">Cytoplasm</location>
    </subcellularLocation>
</comment>
<dbReference type="GO" id="GO:0106026">
    <property type="term" value="F:Gly-tRNA(Ala) deacylase activity"/>
    <property type="evidence" value="ECO:0007669"/>
    <property type="project" value="UniProtKB-UniRule"/>
</dbReference>
<evidence type="ECO:0000256" key="3">
    <source>
        <dbReference type="ARBA" id="ARBA00022801"/>
    </source>
</evidence>
<dbReference type="GO" id="GO:0043908">
    <property type="term" value="F:Ser(Gly)-tRNA(Ala) hydrolase activity"/>
    <property type="evidence" value="ECO:0007669"/>
    <property type="project" value="UniProtKB-UniRule"/>
</dbReference>
<comment type="catalytic activity">
    <reaction evidence="4">
        <text>glycyl-tRNA(Ala) + H2O = tRNA(Ala) + glycine + H(+)</text>
        <dbReference type="Rhea" id="RHEA:53744"/>
        <dbReference type="Rhea" id="RHEA-COMP:9657"/>
        <dbReference type="Rhea" id="RHEA-COMP:13640"/>
        <dbReference type="ChEBI" id="CHEBI:15377"/>
        <dbReference type="ChEBI" id="CHEBI:15378"/>
        <dbReference type="ChEBI" id="CHEBI:57305"/>
        <dbReference type="ChEBI" id="CHEBI:78442"/>
        <dbReference type="ChEBI" id="CHEBI:78522"/>
    </reaction>
</comment>
<evidence type="ECO:0000313" key="6">
    <source>
        <dbReference type="Proteomes" id="UP000826793"/>
    </source>
</evidence>
<accession>A0A9D2SFL9</accession>
<comment type="catalytic activity">
    <reaction evidence="4">
        <text>a D-aminoacyl-tRNA + H2O = a tRNA + a D-alpha-amino acid + H(+)</text>
        <dbReference type="Rhea" id="RHEA:13953"/>
        <dbReference type="Rhea" id="RHEA-COMP:10123"/>
        <dbReference type="Rhea" id="RHEA-COMP:10124"/>
        <dbReference type="ChEBI" id="CHEBI:15377"/>
        <dbReference type="ChEBI" id="CHEBI:15378"/>
        <dbReference type="ChEBI" id="CHEBI:59871"/>
        <dbReference type="ChEBI" id="CHEBI:78442"/>
        <dbReference type="ChEBI" id="CHEBI:79333"/>
        <dbReference type="EC" id="3.1.1.96"/>
    </reaction>
</comment>
<dbReference type="Pfam" id="PF02580">
    <property type="entry name" value="Tyr_Deacylase"/>
    <property type="match status" value="1"/>
</dbReference>
<dbReference type="InterPro" id="IPR003732">
    <property type="entry name" value="Daa-tRNA_deacyls_DTD"/>
</dbReference>
<keyword evidence="4" id="KW-0963">Cytoplasm</keyword>
<gene>
    <name evidence="4 5" type="primary">dtd</name>
    <name evidence="5" type="ORF">H9710_08835</name>
</gene>
<dbReference type="NCBIfam" id="TIGR00256">
    <property type="entry name" value="D-aminoacyl-tRNA deacylase"/>
    <property type="match status" value="1"/>
</dbReference>
<dbReference type="InterPro" id="IPR023509">
    <property type="entry name" value="DTD-like_sf"/>
</dbReference>
<comment type="similarity">
    <text evidence="1 4">Belongs to the DTD family.</text>
</comment>
<reference evidence="5" key="2">
    <citation type="submission" date="2021-04" db="EMBL/GenBank/DDBJ databases">
        <authorList>
            <person name="Gilroy R."/>
        </authorList>
    </citation>
    <scope>NUCLEOTIDE SEQUENCE</scope>
    <source>
        <strain evidence="5">CHK185-1770</strain>
    </source>
</reference>
<keyword evidence="2 4" id="KW-0820">tRNA-binding</keyword>
<dbReference type="GO" id="GO:0000049">
    <property type="term" value="F:tRNA binding"/>
    <property type="evidence" value="ECO:0007669"/>
    <property type="project" value="UniProtKB-UniRule"/>
</dbReference>
<dbReference type="EMBL" id="DWXG01000074">
    <property type="protein sequence ID" value="HJB98669.1"/>
    <property type="molecule type" value="Genomic_DNA"/>
</dbReference>
<dbReference type="HAMAP" id="MF_00518">
    <property type="entry name" value="Deacylase_Dtd"/>
    <property type="match status" value="1"/>
</dbReference>
<dbReference type="PANTHER" id="PTHR10472:SF5">
    <property type="entry name" value="D-AMINOACYL-TRNA DEACYLASE 1"/>
    <property type="match status" value="1"/>
</dbReference>
<dbReference type="SUPFAM" id="SSF69500">
    <property type="entry name" value="DTD-like"/>
    <property type="match status" value="1"/>
</dbReference>
<protein>
    <recommendedName>
        <fullName evidence="4">D-aminoacyl-tRNA deacylase</fullName>
        <shortName evidence="4">DTD</shortName>
        <ecNumber evidence="4">3.1.1.96</ecNumber>
    </recommendedName>
    <alternativeName>
        <fullName evidence="4">Gly-tRNA(Ala) deacylase</fullName>
        <ecNumber evidence="4">3.1.1.-</ecNumber>
    </alternativeName>
</protein>
<comment type="subunit">
    <text evidence="4">Homodimer.</text>
</comment>
<comment type="domain">
    <text evidence="4">A Gly-cisPro motif from one monomer fits into the active site of the other monomer to allow specific chiral rejection of L-amino acids.</text>
</comment>
<proteinExistence type="inferred from homology"/>
<reference evidence="5" key="1">
    <citation type="journal article" date="2021" name="PeerJ">
        <title>Extensive microbial diversity within the chicken gut microbiome revealed by metagenomics and culture.</title>
        <authorList>
            <person name="Gilroy R."/>
            <person name="Ravi A."/>
            <person name="Getino M."/>
            <person name="Pursley I."/>
            <person name="Horton D.L."/>
            <person name="Alikhan N.F."/>
            <person name="Baker D."/>
            <person name="Gharbi K."/>
            <person name="Hall N."/>
            <person name="Watson M."/>
            <person name="Adriaenssens E.M."/>
            <person name="Foster-Nyarko E."/>
            <person name="Jarju S."/>
            <person name="Secka A."/>
            <person name="Antonio M."/>
            <person name="Oren A."/>
            <person name="Chaudhuri R.R."/>
            <person name="La Ragione R."/>
            <person name="Hildebrand F."/>
            <person name="Pallen M.J."/>
        </authorList>
    </citation>
    <scope>NUCLEOTIDE SEQUENCE</scope>
    <source>
        <strain evidence="5">CHK185-1770</strain>
    </source>
</reference>
<name>A0A9D2SFL9_9FIRM</name>
<dbReference type="GO" id="GO:0005737">
    <property type="term" value="C:cytoplasm"/>
    <property type="evidence" value="ECO:0007669"/>
    <property type="project" value="UniProtKB-SubCell"/>
</dbReference>
<sequence length="151" mass="16677">MRAVIQRVSRAEITIDHRETRSIGPGLVVFLGVMQGDGEAQADFLAEKVHGLRVFTDENQKMNLSLEDVQGELLVVSNFTLGTDCKKGRRPSFDLAAPPQEADRLYQRFVAHAKEQGIRKVETGEFGAHMDVLCANDGPVTLIIDTEKIGK</sequence>
<feature type="short sequence motif" description="Gly-cisPro motif, important for rejection of L-amino acids" evidence="4">
    <location>
        <begin position="138"/>
        <end position="139"/>
    </location>
</feature>
<comment type="function">
    <text evidence="4">An aminoacyl-tRNA editing enzyme that deacylates mischarged D-aminoacyl-tRNAs. Also deacylates mischarged glycyl-tRNA(Ala), protecting cells against glycine mischarging by AlaRS. Acts via tRNA-based rather than protein-based catalysis; rejects L-amino acids rather than detecting D-amino acids in the active site. By recycling D-aminoacyl-tRNA to D-amino acids and free tRNA molecules, this enzyme counteracts the toxicity associated with the formation of D-aminoacyl-tRNA entities in vivo and helps enforce protein L-homochirality.</text>
</comment>
<dbReference type="EC" id="3.1.1.-" evidence="4"/>
<evidence type="ECO:0000256" key="4">
    <source>
        <dbReference type="HAMAP-Rule" id="MF_00518"/>
    </source>
</evidence>
<keyword evidence="3 4" id="KW-0378">Hydrolase</keyword>
<dbReference type="Gene3D" id="3.50.80.10">
    <property type="entry name" value="D-tyrosyl-tRNA(Tyr) deacylase"/>
    <property type="match status" value="1"/>
</dbReference>
<evidence type="ECO:0000313" key="5">
    <source>
        <dbReference type="EMBL" id="HJB98669.1"/>
    </source>
</evidence>
<dbReference type="FunFam" id="3.50.80.10:FF:000001">
    <property type="entry name" value="D-aminoacyl-tRNA deacylase"/>
    <property type="match status" value="1"/>
</dbReference>
<dbReference type="AlphaFoldDB" id="A0A9D2SFL9"/>
<dbReference type="GO" id="GO:0051500">
    <property type="term" value="F:D-tyrosyl-tRNA(Tyr) deacylase activity"/>
    <property type="evidence" value="ECO:0007669"/>
    <property type="project" value="TreeGrafter"/>
</dbReference>
<evidence type="ECO:0000256" key="1">
    <source>
        <dbReference type="ARBA" id="ARBA00009673"/>
    </source>
</evidence>
<evidence type="ECO:0000256" key="2">
    <source>
        <dbReference type="ARBA" id="ARBA00022555"/>
    </source>
</evidence>
<dbReference type="Proteomes" id="UP000826793">
    <property type="component" value="Unassembled WGS sequence"/>
</dbReference>
<dbReference type="PANTHER" id="PTHR10472">
    <property type="entry name" value="D-TYROSYL-TRNA TYR DEACYLASE"/>
    <property type="match status" value="1"/>
</dbReference>